<keyword evidence="1" id="KW-0732">Signal</keyword>
<dbReference type="AlphaFoldDB" id="A0A1E5LI74"/>
<evidence type="ECO:0000313" key="3">
    <source>
        <dbReference type="Proteomes" id="UP000095209"/>
    </source>
</evidence>
<dbReference type="Pfam" id="PF21172">
    <property type="entry name" value="CueP"/>
    <property type="match status" value="1"/>
</dbReference>
<comment type="caution">
    <text evidence="2">The sequence shown here is derived from an EMBL/GenBank/DDBJ whole genome shotgun (WGS) entry which is preliminary data.</text>
</comment>
<dbReference type="OrthoDB" id="73040at2"/>
<proteinExistence type="predicted"/>
<sequence length="177" mass="19361">MKIKSLLVALSATFLLAACSADDTQSEPQEEMDSQSIKELVHDYSVGNIKTGAASITSESLNVTDNNGEEIVYELPADEFFVSIAPYINKTHPCTNHNLIGCQGELSNENFDVVIKDNEGNVVIEETMNSGDNGFIDLWLPRDKEYQVQITQDGKVAESALSTFKTDGTCVTTMKLT</sequence>
<reference evidence="2 3" key="1">
    <citation type="submission" date="2016-08" db="EMBL/GenBank/DDBJ databases">
        <title>Genome of Bacillus solimangrovi GH2-4.</title>
        <authorList>
            <person name="Lim S."/>
            <person name="Kim B.-C."/>
        </authorList>
    </citation>
    <scope>NUCLEOTIDE SEQUENCE [LARGE SCALE GENOMIC DNA]</scope>
    <source>
        <strain evidence="2 3">GH2-4</strain>
    </source>
</reference>
<feature type="signal peptide" evidence="1">
    <location>
        <begin position="1"/>
        <end position="17"/>
    </location>
</feature>
<name>A0A1E5LI74_9BACI</name>
<dbReference type="RefSeq" id="WP_069716218.1">
    <property type="nucleotide sequence ID" value="NZ_MJEH01000009.1"/>
</dbReference>
<dbReference type="Gene3D" id="2.60.40.3700">
    <property type="match status" value="1"/>
</dbReference>
<accession>A0A1E5LI74</accession>
<dbReference type="EMBL" id="MJEH01000009">
    <property type="protein sequence ID" value="OEH93789.1"/>
    <property type="molecule type" value="Genomic_DNA"/>
</dbReference>
<keyword evidence="3" id="KW-1185">Reference proteome</keyword>
<protein>
    <submittedName>
        <fullName evidence="2">Uncharacterized protein</fullName>
    </submittedName>
</protein>
<evidence type="ECO:0000313" key="2">
    <source>
        <dbReference type="EMBL" id="OEH93789.1"/>
    </source>
</evidence>
<gene>
    <name evidence="2" type="ORF">BFG57_11445</name>
</gene>
<dbReference type="InterPro" id="IPR047808">
    <property type="entry name" value="CueP-like"/>
</dbReference>
<evidence type="ECO:0000256" key="1">
    <source>
        <dbReference type="SAM" id="SignalP"/>
    </source>
</evidence>
<dbReference type="PROSITE" id="PS51257">
    <property type="entry name" value="PROKAR_LIPOPROTEIN"/>
    <property type="match status" value="1"/>
</dbReference>
<organism evidence="2 3">
    <name type="scientific">Bacillus solimangrovi</name>
    <dbReference type="NCBI Taxonomy" id="1305675"/>
    <lineage>
        <taxon>Bacteria</taxon>
        <taxon>Bacillati</taxon>
        <taxon>Bacillota</taxon>
        <taxon>Bacilli</taxon>
        <taxon>Bacillales</taxon>
        <taxon>Bacillaceae</taxon>
        <taxon>Bacillus</taxon>
    </lineage>
</organism>
<feature type="chain" id="PRO_5038828527" evidence="1">
    <location>
        <begin position="18"/>
        <end position="177"/>
    </location>
</feature>
<dbReference type="Proteomes" id="UP000095209">
    <property type="component" value="Unassembled WGS sequence"/>
</dbReference>
<dbReference type="NCBIfam" id="NF038094">
    <property type="entry name" value="CueP_fam"/>
    <property type="match status" value="1"/>
</dbReference>